<dbReference type="InterPro" id="IPR029044">
    <property type="entry name" value="Nucleotide-diphossugar_trans"/>
</dbReference>
<organism evidence="5 6">
    <name type="scientific">Diaminobutyricimonas aerilata</name>
    <dbReference type="NCBI Taxonomy" id="1162967"/>
    <lineage>
        <taxon>Bacteria</taxon>
        <taxon>Bacillati</taxon>
        <taxon>Actinomycetota</taxon>
        <taxon>Actinomycetes</taxon>
        <taxon>Micrococcales</taxon>
        <taxon>Microbacteriaceae</taxon>
        <taxon>Diaminobutyricimonas</taxon>
    </lineage>
</organism>
<accession>A0A2M9CH45</accession>
<dbReference type="PANTHER" id="PTHR43685">
    <property type="entry name" value="GLYCOSYLTRANSFERASE"/>
    <property type="match status" value="1"/>
</dbReference>
<evidence type="ECO:0000259" key="4">
    <source>
        <dbReference type="Pfam" id="PF00535"/>
    </source>
</evidence>
<dbReference type="Gene3D" id="3.90.550.10">
    <property type="entry name" value="Spore Coat Polysaccharide Biosynthesis Protein SpsA, Chain A"/>
    <property type="match status" value="1"/>
</dbReference>
<dbReference type="AlphaFoldDB" id="A0A2M9CH45"/>
<dbReference type="Proteomes" id="UP000228758">
    <property type="component" value="Unassembled WGS sequence"/>
</dbReference>
<evidence type="ECO:0000256" key="1">
    <source>
        <dbReference type="ARBA" id="ARBA00006739"/>
    </source>
</evidence>
<dbReference type="OrthoDB" id="9802649at2"/>
<dbReference type="GO" id="GO:0016757">
    <property type="term" value="F:glycosyltransferase activity"/>
    <property type="evidence" value="ECO:0007669"/>
    <property type="project" value="UniProtKB-KW"/>
</dbReference>
<dbReference type="RefSeq" id="WP_100363556.1">
    <property type="nucleotide sequence ID" value="NZ_PGFF01000001.1"/>
</dbReference>
<dbReference type="SUPFAM" id="SSF53448">
    <property type="entry name" value="Nucleotide-diphospho-sugar transferases"/>
    <property type="match status" value="1"/>
</dbReference>
<reference evidence="5 6" key="1">
    <citation type="submission" date="2017-11" db="EMBL/GenBank/DDBJ databases">
        <title>Genomic Encyclopedia of Archaeal and Bacterial Type Strains, Phase II (KMG-II): From Individual Species to Whole Genera.</title>
        <authorList>
            <person name="Goeker M."/>
        </authorList>
    </citation>
    <scope>NUCLEOTIDE SEQUENCE [LARGE SCALE GENOMIC DNA]</scope>
    <source>
        <strain evidence="5 6">DSM 27393</strain>
    </source>
</reference>
<dbReference type="PANTHER" id="PTHR43685:SF5">
    <property type="entry name" value="GLYCOSYLTRANSFERASE EPSE-RELATED"/>
    <property type="match status" value="1"/>
</dbReference>
<sequence length="320" mass="35998">MTRVSVALATFNGARYLEEQLSSILVQTRLPDEIVVSDDGSTDETHELVERIRDEHPEVEWVIESGGGLGVVRNFDRAVRGTTGDVIVLSDQDDRWHDVRIERALAELERTGALLHHSDARLVDATGTDLGATLFERLEIADRTFGEIEQGDAFGVYLRRNLATGAATAFRRELLDDALPFPEAWVHDEWLAILAAARGRIAIDRAQLIDYRQHGANQIGVRRPTLARKVRRVFEHQGGRNEDLAVRARVLFDRLVEVGTPQRLTEAVAQKAAIEQRRADLPRGRVKRLPGVVHLLRTGAYERYASQGRKDALRDLLSRR</sequence>
<protein>
    <submittedName>
        <fullName evidence="5">Glycosyltransferase involved in cell wall biosynthesis</fullName>
    </submittedName>
</protein>
<dbReference type="InterPro" id="IPR001173">
    <property type="entry name" value="Glyco_trans_2-like"/>
</dbReference>
<feature type="domain" description="Glycosyltransferase 2-like" evidence="4">
    <location>
        <begin position="5"/>
        <end position="113"/>
    </location>
</feature>
<name>A0A2M9CH45_9MICO</name>
<dbReference type="CDD" id="cd04196">
    <property type="entry name" value="GT_2_like_d"/>
    <property type="match status" value="1"/>
</dbReference>
<dbReference type="EMBL" id="PGFF01000001">
    <property type="protein sequence ID" value="PJJ71234.1"/>
    <property type="molecule type" value="Genomic_DNA"/>
</dbReference>
<dbReference type="Pfam" id="PF00535">
    <property type="entry name" value="Glycos_transf_2"/>
    <property type="match status" value="1"/>
</dbReference>
<dbReference type="InterPro" id="IPR050834">
    <property type="entry name" value="Glycosyltransf_2"/>
</dbReference>
<comment type="caution">
    <text evidence="5">The sequence shown here is derived from an EMBL/GenBank/DDBJ whole genome shotgun (WGS) entry which is preliminary data.</text>
</comment>
<evidence type="ECO:0000256" key="2">
    <source>
        <dbReference type="ARBA" id="ARBA00022676"/>
    </source>
</evidence>
<evidence type="ECO:0000313" key="6">
    <source>
        <dbReference type="Proteomes" id="UP000228758"/>
    </source>
</evidence>
<evidence type="ECO:0000313" key="5">
    <source>
        <dbReference type="EMBL" id="PJJ71234.1"/>
    </source>
</evidence>
<keyword evidence="6" id="KW-1185">Reference proteome</keyword>
<evidence type="ECO:0000256" key="3">
    <source>
        <dbReference type="ARBA" id="ARBA00022679"/>
    </source>
</evidence>
<keyword evidence="3 5" id="KW-0808">Transferase</keyword>
<comment type="similarity">
    <text evidence="1">Belongs to the glycosyltransferase 2 family.</text>
</comment>
<proteinExistence type="inferred from homology"/>
<gene>
    <name evidence="5" type="ORF">CLV46_0776</name>
</gene>
<keyword evidence="2" id="KW-0328">Glycosyltransferase</keyword>